<gene>
    <name evidence="13" type="ORF">JM658_00850</name>
</gene>
<feature type="domain" description="TonB-dependent receptor-like beta-barrel" evidence="11">
    <location>
        <begin position="445"/>
        <end position="801"/>
    </location>
</feature>
<dbReference type="Pfam" id="PF13715">
    <property type="entry name" value="CarbopepD_reg_2"/>
    <property type="match status" value="1"/>
</dbReference>
<dbReference type="Gene3D" id="2.170.130.10">
    <property type="entry name" value="TonB-dependent receptor, plug domain"/>
    <property type="match status" value="1"/>
</dbReference>
<evidence type="ECO:0000256" key="5">
    <source>
        <dbReference type="ARBA" id="ARBA00023077"/>
    </source>
</evidence>
<keyword evidence="10" id="KW-0732">Signal</keyword>
<name>A0ABS9IYV1_9FLAO</name>
<comment type="subcellular location">
    <subcellularLocation>
        <location evidence="1 8">Cell outer membrane</location>
        <topology evidence="1 8">Multi-pass membrane protein</topology>
    </subcellularLocation>
</comment>
<dbReference type="InterPro" id="IPR012910">
    <property type="entry name" value="Plug_dom"/>
</dbReference>
<keyword evidence="7 8" id="KW-0998">Cell outer membrane</keyword>
<organism evidence="13 14">
    <name type="scientific">Joostella atrarenae</name>
    <dbReference type="NCBI Taxonomy" id="679257"/>
    <lineage>
        <taxon>Bacteria</taxon>
        <taxon>Pseudomonadati</taxon>
        <taxon>Bacteroidota</taxon>
        <taxon>Flavobacteriia</taxon>
        <taxon>Flavobacteriales</taxon>
        <taxon>Flavobacteriaceae</taxon>
        <taxon>Joostella</taxon>
    </lineage>
</organism>
<accession>A0ABS9IYV1</accession>
<keyword evidence="6 8" id="KW-0472">Membrane</keyword>
<dbReference type="InterPro" id="IPR023997">
    <property type="entry name" value="TonB-dep_OMP_SusC/RagA_CS"/>
</dbReference>
<keyword evidence="5 9" id="KW-0798">TonB box</keyword>
<sequence>MNVKFKWILTLLCLLTMQISLAQEKTVSGTVVSKTDGFPLPGANIVVKGTTNGVQTDFDGNYSISTKAGETISFSYIGYKTTDVKIGNSNTINVSLEEDAQSLDEVIVVAYGTSKKEDFTGSATQINAEQLESRVITNAVNALDGAAAGVNVSAPSGQPGASPNIRIRGTGSFSASNSPLYIVDGVQFNGELSSINPNDIESMTVLKDAASTSLYGSRAANGVVLITTKKGKQGKSKVSLNVSQGLTSRSIPEYDRVNAQQYYPLLWEAYRNGLSISGNTPVADANTEASAEIYNELGYNPFNVANNQIVLTNGQLNPDAQLKIDPKDLNWQDQLIRTGVRQNIDFSYQGANENTDYYASIGYLNEEGYIVNSDFERVSARINVNSKLKKWFKTGINLSGTSSISNQAADASSTGYVNPFYTTRAIAPIYPVHQHDLTTGAYILDDNGDRIYDIGDYRVGGGGSGRNVIQETMLNVDQDKIFSFSGRTYAEFYFLQDFTFTVNAALDKRFYYNEEFDNPIVGDGAPDGRAGRTSTMRSTQNYNQLLRYDRDFGKHSVSALLGHESFETEYNYLDGFRQEQIVEGNTELINFTTTNNLESYTSRQTTEGYFSRLNYDFDNRYYISGSFRRDGSSRFDQDARWGNFFSVGGAWRLDQEAFIKGVDWINLLKLRASYGQVGNDDLGGYYVSQSLFDLGYNNGPEGGILVSSPGNPFLKWETNIQTDYALEFGLFQNRVAGTVEYYQRKSEDLLFDVPLPVSSGLDDYPDNIGSWTNKGIEIELNFGIVRNENFTWDLGINASTLKNEINELSQEEIINGSKKLVVGGDIYDYWLRDWYGVDPADGSALYIVDPELIEENDDDVRTIDGTLVTTNQNKALYDFVGSATPDVFGSIRNSFTLKGFELGFMFTYQLGGETYDSNYANLMSSGEYGSSLSTDILDRWQQPGDITNVPRLDATKTAVFGAGSSRWLTSSDYLSLRQVNLGYNFDSHLLDALGLGSLKIYASGENLFKLTDRSGMDVGENFSGTTSNRFTPARVISLGLNVTF</sequence>
<dbReference type="Gene3D" id="2.60.40.1120">
    <property type="entry name" value="Carboxypeptidase-like, regulatory domain"/>
    <property type="match status" value="1"/>
</dbReference>
<evidence type="ECO:0000256" key="4">
    <source>
        <dbReference type="ARBA" id="ARBA00022692"/>
    </source>
</evidence>
<dbReference type="RefSeq" id="WP_236957336.1">
    <property type="nucleotide sequence ID" value="NZ_JAETXX010000001.1"/>
</dbReference>
<dbReference type="SUPFAM" id="SSF49464">
    <property type="entry name" value="Carboxypeptidase regulatory domain-like"/>
    <property type="match status" value="1"/>
</dbReference>
<dbReference type="InterPro" id="IPR008969">
    <property type="entry name" value="CarboxyPept-like_regulatory"/>
</dbReference>
<dbReference type="InterPro" id="IPR000531">
    <property type="entry name" value="Beta-barrel_TonB"/>
</dbReference>
<keyword evidence="2 8" id="KW-0813">Transport</keyword>
<dbReference type="NCBIfam" id="TIGR04057">
    <property type="entry name" value="SusC_RagA_signa"/>
    <property type="match status" value="1"/>
</dbReference>
<reference evidence="13 14" key="1">
    <citation type="submission" date="2021-01" db="EMBL/GenBank/DDBJ databases">
        <title>Genome sequencing of Joostella atrarenae M1-2 (= KCTC 23194).</title>
        <authorList>
            <person name="Zakaria M.R."/>
            <person name="Lam M.Q."/>
            <person name="Chong C.S."/>
        </authorList>
    </citation>
    <scope>NUCLEOTIDE SEQUENCE [LARGE SCALE GENOMIC DNA]</scope>
    <source>
        <strain evidence="13 14">M1-2</strain>
    </source>
</reference>
<dbReference type="InterPro" id="IPR036942">
    <property type="entry name" value="Beta-barrel_TonB_sf"/>
</dbReference>
<keyword evidence="13" id="KW-0675">Receptor</keyword>
<evidence type="ECO:0000256" key="2">
    <source>
        <dbReference type="ARBA" id="ARBA00022448"/>
    </source>
</evidence>
<evidence type="ECO:0000256" key="10">
    <source>
        <dbReference type="SAM" id="SignalP"/>
    </source>
</evidence>
<feature type="signal peptide" evidence="10">
    <location>
        <begin position="1"/>
        <end position="22"/>
    </location>
</feature>
<dbReference type="Proteomes" id="UP000829517">
    <property type="component" value="Unassembled WGS sequence"/>
</dbReference>
<keyword evidence="3 8" id="KW-1134">Transmembrane beta strand</keyword>
<dbReference type="PROSITE" id="PS52016">
    <property type="entry name" value="TONB_DEPENDENT_REC_3"/>
    <property type="match status" value="1"/>
</dbReference>
<keyword evidence="14" id="KW-1185">Reference proteome</keyword>
<dbReference type="InterPro" id="IPR039426">
    <property type="entry name" value="TonB-dep_rcpt-like"/>
</dbReference>
<dbReference type="Pfam" id="PF07715">
    <property type="entry name" value="Plug"/>
    <property type="match status" value="1"/>
</dbReference>
<dbReference type="EMBL" id="JAETXX010000001">
    <property type="protein sequence ID" value="MCF8713364.1"/>
    <property type="molecule type" value="Genomic_DNA"/>
</dbReference>
<evidence type="ECO:0000313" key="13">
    <source>
        <dbReference type="EMBL" id="MCF8713364.1"/>
    </source>
</evidence>
<protein>
    <submittedName>
        <fullName evidence="13">TonB-dependent receptor</fullName>
    </submittedName>
</protein>
<dbReference type="SUPFAM" id="SSF56935">
    <property type="entry name" value="Porins"/>
    <property type="match status" value="1"/>
</dbReference>
<feature type="chain" id="PRO_5046473249" evidence="10">
    <location>
        <begin position="23"/>
        <end position="1044"/>
    </location>
</feature>
<keyword evidence="4 8" id="KW-0812">Transmembrane</keyword>
<evidence type="ECO:0000256" key="9">
    <source>
        <dbReference type="RuleBase" id="RU003357"/>
    </source>
</evidence>
<evidence type="ECO:0000256" key="7">
    <source>
        <dbReference type="ARBA" id="ARBA00023237"/>
    </source>
</evidence>
<evidence type="ECO:0000256" key="6">
    <source>
        <dbReference type="ARBA" id="ARBA00023136"/>
    </source>
</evidence>
<dbReference type="InterPro" id="IPR037066">
    <property type="entry name" value="Plug_dom_sf"/>
</dbReference>
<comment type="caution">
    <text evidence="13">The sequence shown here is derived from an EMBL/GenBank/DDBJ whole genome shotgun (WGS) entry which is preliminary data.</text>
</comment>
<evidence type="ECO:0000259" key="12">
    <source>
        <dbReference type="Pfam" id="PF07715"/>
    </source>
</evidence>
<dbReference type="Pfam" id="PF00593">
    <property type="entry name" value="TonB_dep_Rec_b-barrel"/>
    <property type="match status" value="1"/>
</dbReference>
<feature type="domain" description="TonB-dependent receptor plug" evidence="12">
    <location>
        <begin position="116"/>
        <end position="223"/>
    </location>
</feature>
<evidence type="ECO:0000313" key="14">
    <source>
        <dbReference type="Proteomes" id="UP000829517"/>
    </source>
</evidence>
<dbReference type="NCBIfam" id="TIGR04056">
    <property type="entry name" value="OMP_RagA_SusC"/>
    <property type="match status" value="1"/>
</dbReference>
<evidence type="ECO:0000256" key="3">
    <source>
        <dbReference type="ARBA" id="ARBA00022452"/>
    </source>
</evidence>
<evidence type="ECO:0000256" key="1">
    <source>
        <dbReference type="ARBA" id="ARBA00004571"/>
    </source>
</evidence>
<proteinExistence type="inferred from homology"/>
<comment type="similarity">
    <text evidence="8 9">Belongs to the TonB-dependent receptor family.</text>
</comment>
<dbReference type="InterPro" id="IPR023996">
    <property type="entry name" value="TonB-dep_OMP_SusC/RagA"/>
</dbReference>
<dbReference type="Gene3D" id="2.40.170.20">
    <property type="entry name" value="TonB-dependent receptor, beta-barrel domain"/>
    <property type="match status" value="1"/>
</dbReference>
<evidence type="ECO:0000259" key="11">
    <source>
        <dbReference type="Pfam" id="PF00593"/>
    </source>
</evidence>
<evidence type="ECO:0000256" key="8">
    <source>
        <dbReference type="PROSITE-ProRule" id="PRU01360"/>
    </source>
</evidence>